<protein>
    <submittedName>
        <fullName evidence="2">Uncharacterized protein</fullName>
    </submittedName>
</protein>
<evidence type="ECO:0000313" key="3">
    <source>
        <dbReference type="Proteomes" id="UP001590950"/>
    </source>
</evidence>
<proteinExistence type="predicted"/>
<sequence length="338" mass="38396">MALKAVISLRGHFHPEPFQLRTNLIDWTWSQHHSSLELSQRAQIPGWQLGIVPESLPNQLNELRRKVSRKLMDVMLASEDRTMYSGVPTVTRATCAATSSTNIARLIKETSNAPGTDVVLQASTDFETLNVIFEVAIKLWERTTGTSVLWLDARTLELDLRGKTIANDTLVCNINDAVASTNFQQESTLIGHFNRLIDVDFCQCFTIWEEADECDQEMWDFDVKLLWLQKIRYDRMGILERIERAARAMIWADKCPRERLLHSSVTSCSFSQLARLLSFAGAQPRKLRIKDGQNAHGKVGRHSPSFGVSDPDDKNTERRCYVPTRASVQGFLSFVNRV</sequence>
<accession>A0ABR4ALC7</accession>
<dbReference type="Proteomes" id="UP001590950">
    <property type="component" value="Unassembled WGS sequence"/>
</dbReference>
<name>A0ABR4ALC7_9LECA</name>
<comment type="caution">
    <text evidence="2">The sequence shown here is derived from an EMBL/GenBank/DDBJ whole genome shotgun (WGS) entry which is preliminary data.</text>
</comment>
<dbReference type="EMBL" id="JBEFKJ010000004">
    <property type="protein sequence ID" value="KAL2046285.1"/>
    <property type="molecule type" value="Genomic_DNA"/>
</dbReference>
<evidence type="ECO:0000256" key="1">
    <source>
        <dbReference type="SAM" id="MobiDB-lite"/>
    </source>
</evidence>
<reference evidence="2 3" key="1">
    <citation type="submission" date="2024-09" db="EMBL/GenBank/DDBJ databases">
        <title>Rethinking Asexuality: The Enigmatic Case of Functional Sexual Genes in Lepraria (Stereocaulaceae).</title>
        <authorList>
            <person name="Doellman M."/>
            <person name="Sun Y."/>
            <person name="Barcenas-Pena A."/>
            <person name="Lumbsch H.T."/>
            <person name="Grewe F."/>
        </authorList>
    </citation>
    <scope>NUCLEOTIDE SEQUENCE [LARGE SCALE GENOMIC DNA]</scope>
    <source>
        <strain evidence="2 3">Mercado 3170</strain>
    </source>
</reference>
<evidence type="ECO:0000313" key="2">
    <source>
        <dbReference type="EMBL" id="KAL2046285.1"/>
    </source>
</evidence>
<gene>
    <name evidence="2" type="ORF">N7G274_001732</name>
</gene>
<keyword evidence="3" id="KW-1185">Reference proteome</keyword>
<feature type="region of interest" description="Disordered" evidence="1">
    <location>
        <begin position="292"/>
        <end position="315"/>
    </location>
</feature>
<organism evidence="2 3">
    <name type="scientific">Stereocaulon virgatum</name>
    <dbReference type="NCBI Taxonomy" id="373712"/>
    <lineage>
        <taxon>Eukaryota</taxon>
        <taxon>Fungi</taxon>
        <taxon>Dikarya</taxon>
        <taxon>Ascomycota</taxon>
        <taxon>Pezizomycotina</taxon>
        <taxon>Lecanoromycetes</taxon>
        <taxon>OSLEUM clade</taxon>
        <taxon>Lecanoromycetidae</taxon>
        <taxon>Lecanorales</taxon>
        <taxon>Lecanorineae</taxon>
        <taxon>Stereocaulaceae</taxon>
        <taxon>Stereocaulon</taxon>
    </lineage>
</organism>